<protein>
    <recommendedName>
        <fullName evidence="4">3,4-dihydroxy-2-butanone-4-phosphate synthase</fullName>
        <ecNumber evidence="4">4.1.99.12</ecNumber>
    </recommendedName>
</protein>
<keyword evidence="8" id="KW-0464">Manganese</keyword>
<keyword evidence="6" id="KW-0479">Metal-binding</keyword>
<feature type="compositionally biased region" description="Low complexity" evidence="10">
    <location>
        <begin position="786"/>
        <end position="798"/>
    </location>
</feature>
<feature type="region of interest" description="Disordered" evidence="10">
    <location>
        <begin position="44"/>
        <end position="67"/>
    </location>
</feature>
<gene>
    <name evidence="12" type="ORF">HK100_008580</name>
</gene>
<evidence type="ECO:0000256" key="8">
    <source>
        <dbReference type="ARBA" id="ARBA00023211"/>
    </source>
</evidence>
<dbReference type="InterPro" id="IPR011059">
    <property type="entry name" value="Metal-dep_hydrolase_composite"/>
</dbReference>
<comment type="cofactor">
    <cofactor evidence="2">
        <name>Mg(2+)</name>
        <dbReference type="ChEBI" id="CHEBI:18420"/>
    </cofactor>
</comment>
<dbReference type="InterPro" id="IPR000422">
    <property type="entry name" value="DHBP_synthase_RibB"/>
</dbReference>
<evidence type="ECO:0000256" key="5">
    <source>
        <dbReference type="ARBA" id="ARBA00022619"/>
    </source>
</evidence>
<feature type="region of interest" description="Disordered" evidence="10">
    <location>
        <begin position="786"/>
        <end position="825"/>
    </location>
</feature>
<dbReference type="GO" id="GO:0005758">
    <property type="term" value="C:mitochondrial intermembrane space"/>
    <property type="evidence" value="ECO:0007669"/>
    <property type="project" value="TreeGrafter"/>
</dbReference>
<name>A0AAD5XKI9_9FUNG</name>
<dbReference type="InterPro" id="IPR017945">
    <property type="entry name" value="DHBP_synth_RibB-like_a/b_dom"/>
</dbReference>
<evidence type="ECO:0000256" key="4">
    <source>
        <dbReference type="ARBA" id="ARBA00012153"/>
    </source>
</evidence>
<keyword evidence="5" id="KW-0686">Riboflavin biosynthesis</keyword>
<feature type="compositionally biased region" description="Low complexity" evidence="10">
    <location>
        <begin position="815"/>
        <end position="825"/>
    </location>
</feature>
<dbReference type="EMBL" id="JADGJH010000042">
    <property type="protein sequence ID" value="KAJ3140880.1"/>
    <property type="molecule type" value="Genomic_DNA"/>
</dbReference>
<evidence type="ECO:0000256" key="1">
    <source>
        <dbReference type="ARBA" id="ARBA00001936"/>
    </source>
</evidence>
<dbReference type="GO" id="GO:0005829">
    <property type="term" value="C:cytosol"/>
    <property type="evidence" value="ECO:0007669"/>
    <property type="project" value="TreeGrafter"/>
</dbReference>
<reference evidence="12" key="1">
    <citation type="submission" date="2020-05" db="EMBL/GenBank/DDBJ databases">
        <title>Phylogenomic resolution of chytrid fungi.</title>
        <authorList>
            <person name="Stajich J.E."/>
            <person name="Amses K."/>
            <person name="Simmons R."/>
            <person name="Seto K."/>
            <person name="Myers J."/>
            <person name="Bonds A."/>
            <person name="Quandt C.A."/>
            <person name="Barry K."/>
            <person name="Liu P."/>
            <person name="Grigoriev I."/>
            <person name="Longcore J.E."/>
            <person name="James T.Y."/>
        </authorList>
    </citation>
    <scope>NUCLEOTIDE SEQUENCE</scope>
    <source>
        <strain evidence="12">JEL0513</strain>
    </source>
</reference>
<evidence type="ECO:0000256" key="11">
    <source>
        <dbReference type="SAM" id="SignalP"/>
    </source>
</evidence>
<evidence type="ECO:0000313" key="12">
    <source>
        <dbReference type="EMBL" id="KAJ3140880.1"/>
    </source>
</evidence>
<evidence type="ECO:0000256" key="10">
    <source>
        <dbReference type="SAM" id="MobiDB-lite"/>
    </source>
</evidence>
<dbReference type="Proteomes" id="UP001211907">
    <property type="component" value="Unassembled WGS sequence"/>
</dbReference>
<dbReference type="GO" id="GO:0009231">
    <property type="term" value="P:riboflavin biosynthetic process"/>
    <property type="evidence" value="ECO:0007669"/>
    <property type="project" value="UniProtKB-KW"/>
</dbReference>
<evidence type="ECO:0000256" key="3">
    <source>
        <dbReference type="ARBA" id="ARBA00004904"/>
    </source>
</evidence>
<evidence type="ECO:0000313" key="13">
    <source>
        <dbReference type="Proteomes" id="UP001211907"/>
    </source>
</evidence>
<comment type="cofactor">
    <cofactor evidence="1">
        <name>Mn(2+)</name>
        <dbReference type="ChEBI" id="CHEBI:29035"/>
    </cofactor>
</comment>
<dbReference type="NCBIfam" id="TIGR00506">
    <property type="entry name" value="ribB"/>
    <property type="match status" value="1"/>
</dbReference>
<dbReference type="GO" id="GO:0016810">
    <property type="term" value="F:hydrolase activity, acting on carbon-nitrogen (but not peptide) bonds"/>
    <property type="evidence" value="ECO:0007669"/>
    <property type="project" value="InterPro"/>
</dbReference>
<dbReference type="EC" id="4.1.99.12" evidence="4"/>
<evidence type="ECO:0000256" key="6">
    <source>
        <dbReference type="ARBA" id="ARBA00022723"/>
    </source>
</evidence>
<keyword evidence="7" id="KW-0460">Magnesium</keyword>
<dbReference type="PANTHER" id="PTHR21327:SF18">
    <property type="entry name" value="3,4-DIHYDROXY-2-BUTANONE 4-PHOSPHATE SYNTHASE"/>
    <property type="match status" value="1"/>
</dbReference>
<dbReference type="Pfam" id="PF00926">
    <property type="entry name" value="DHBP_synthase"/>
    <property type="match status" value="1"/>
</dbReference>
<dbReference type="GO" id="GO:0046872">
    <property type="term" value="F:metal ion binding"/>
    <property type="evidence" value="ECO:0007669"/>
    <property type="project" value="UniProtKB-KW"/>
</dbReference>
<proteinExistence type="predicted"/>
<feature type="compositionally biased region" description="Polar residues" evidence="10">
    <location>
        <begin position="707"/>
        <end position="726"/>
    </location>
</feature>
<keyword evidence="11" id="KW-0732">Signal</keyword>
<accession>A0AAD5XKI9</accession>
<dbReference type="FunFam" id="3.90.870.10:FF:000001">
    <property type="entry name" value="Riboflavin biosynthesis protein RibBA"/>
    <property type="match status" value="1"/>
</dbReference>
<feature type="region of interest" description="Disordered" evidence="10">
    <location>
        <begin position="706"/>
        <end position="726"/>
    </location>
</feature>
<evidence type="ECO:0000256" key="7">
    <source>
        <dbReference type="ARBA" id="ARBA00022842"/>
    </source>
</evidence>
<evidence type="ECO:0000256" key="2">
    <source>
        <dbReference type="ARBA" id="ARBA00001946"/>
    </source>
</evidence>
<sequence>MKGNPSSVLFLGLLWRNALSGIRLGKLDWWNSALIHIRARTYLTSPSPPQPPSESERNAMPESASANSELEESALAAKISVAKALSKSLLQNQANDSKRKYSYATISIVSNAQISSILSDVSKPTSINLDSLIHRVLQTFEKSNPNSVAMLDPALYTPWAMWHLISGSKHARGRMAAVRVHHDFIASHKKASRAPDKRPGRVLPITATNISESTIEPADNLFENIPESFFEVDDEVVKILVNPSNLDSPPNLSIPNATHITHYWKLCRVISSLLIKSQKLHFALSIVQMGLRIFPLSARESIAVLIPFLAGLIANSPPQFILSRKQHSRYKRVERLANIEAFSILINTVKTIHTPLSLPSSSNSRNVSYAWLRTLPHPLNEIITSITIVHLMQSGAVISALSLFETAITSSQVLAKPFEYREILSKYLYGPVISALCRRNLVVEALAIIERGLSSQQQRNDSQAQQLFLEYVPDISTITPILESLIRAGQVSRAFEFLENLLSENPKRIIFDTIALQKLYWGCLRSFGWRNPARHTLNQKFNAEKFDDKKLEVQQVKKARILFLDGIEALRLYFDETEDLQNKVHNAILSYHVIEYPSKTSAETSLYSTLVEHPNVQLDTNVLRSLCNMYQEGSEQWQAIQVEINRIIKSSGEKNLDKKRKQIFSDGRGFDFEAGDIPFDFFSKAERELVAGGDGEFHHSLHDGVATSKSEMPNLKSPTNRLMSPSKTETSGLITVAQMSPEPSTASSLRLHNVALLSESGVSVARVAVSKITGAYAAVVPLNTLSSDTNGSSSSGSSAPPFANGRTNGAGSHIVVNSNGNNNGGNTAVNGNDENNDNVIDARGYLLLPGFVDAGIINLDFTLKKPTNTDLARVLKLAVAQGTTVAVCANFAPQNLDVSESTKLPLHIDFASVDMSNTLESRAFGSDVFLKLRLALDDQTRVANLSFAGQSTPISHASGPVGLSETPSVWPFLRQKTLEILASSPSDYESDDENSVVAQKLRGLLKSVSELACKQIGGAAIRRGVLEAGAIADFILIKVDDDWKQSTVGTLLPLFLSPSTPLNRIHAVFTAGNLAYTKDNTPIAHALASSTLEKFYITPNLPESSIRAASNESSKFNTILEAIEAIKRGEIVIVVDNEDRENEGDFIIAAEDATPEKIAFIIRYSGGVICVPMKGDRLDALKIPLMVEKNEDSLKTAYTVSVDYKHGTTTGISSFDRSKTLLALADPGTTATDFQRPGHVFPLRANDGGVLARVGHTEASIDLCVLAGKRPCAGISEVVLDNGGMARRDDLLEMGKRWNMCVVTIDALVRYRVENGV</sequence>
<dbReference type="SUPFAM" id="SSF51338">
    <property type="entry name" value="Composite domain of metallo-dependent hydrolases"/>
    <property type="match status" value="1"/>
</dbReference>
<dbReference type="SUPFAM" id="SSF55821">
    <property type="entry name" value="YrdC/RibB"/>
    <property type="match status" value="1"/>
</dbReference>
<feature type="signal peptide" evidence="11">
    <location>
        <begin position="1"/>
        <end position="20"/>
    </location>
</feature>
<evidence type="ECO:0000256" key="9">
    <source>
        <dbReference type="ARBA" id="ARBA00023239"/>
    </source>
</evidence>
<dbReference type="GO" id="GO:0008686">
    <property type="term" value="F:3,4-dihydroxy-2-butanone-4-phosphate synthase activity"/>
    <property type="evidence" value="ECO:0007669"/>
    <property type="project" value="UniProtKB-EC"/>
</dbReference>
<dbReference type="Gene3D" id="1.25.40.10">
    <property type="entry name" value="Tetratricopeptide repeat domain"/>
    <property type="match status" value="1"/>
</dbReference>
<comment type="pathway">
    <text evidence="3">Cofactor biosynthesis; riboflavin biosynthesis; 2-hydroxy-3-oxobutyl phosphate from D-ribulose 5-phosphate: step 1/1.</text>
</comment>
<dbReference type="Gene3D" id="3.90.870.10">
    <property type="entry name" value="DHBP synthase"/>
    <property type="match status" value="1"/>
</dbReference>
<comment type="caution">
    <text evidence="12">The sequence shown here is derived from an EMBL/GenBank/DDBJ whole genome shotgun (WGS) entry which is preliminary data.</text>
</comment>
<dbReference type="InterPro" id="IPR011990">
    <property type="entry name" value="TPR-like_helical_dom_sf"/>
</dbReference>
<dbReference type="PANTHER" id="PTHR21327">
    <property type="entry name" value="GTP CYCLOHYDROLASE II-RELATED"/>
    <property type="match status" value="1"/>
</dbReference>
<keyword evidence="13" id="KW-1185">Reference proteome</keyword>
<organism evidence="12 13">
    <name type="scientific">Physocladia obscura</name>
    <dbReference type="NCBI Taxonomy" id="109957"/>
    <lineage>
        <taxon>Eukaryota</taxon>
        <taxon>Fungi</taxon>
        <taxon>Fungi incertae sedis</taxon>
        <taxon>Chytridiomycota</taxon>
        <taxon>Chytridiomycota incertae sedis</taxon>
        <taxon>Chytridiomycetes</taxon>
        <taxon>Chytridiales</taxon>
        <taxon>Chytriomycetaceae</taxon>
        <taxon>Physocladia</taxon>
    </lineage>
</organism>
<feature type="chain" id="PRO_5042207891" description="3,4-dihydroxy-2-butanone-4-phosphate synthase" evidence="11">
    <location>
        <begin position="21"/>
        <end position="1317"/>
    </location>
</feature>
<keyword evidence="9" id="KW-0456">Lyase</keyword>